<dbReference type="Proteomes" id="UP001156870">
    <property type="component" value="Unassembled WGS sequence"/>
</dbReference>
<comment type="similarity">
    <text evidence="2">Belongs to the ACC deaminase/D-cysteine desulfhydrase family.</text>
</comment>
<dbReference type="PANTHER" id="PTHR43780:SF2">
    <property type="entry name" value="1-AMINOCYCLOPROPANE-1-CARBOXYLATE DEAMINASE-RELATED"/>
    <property type="match status" value="1"/>
</dbReference>
<evidence type="ECO:0000256" key="2">
    <source>
        <dbReference type="ARBA" id="ARBA00008639"/>
    </source>
</evidence>
<comment type="caution">
    <text evidence="7">The sequence shown here is derived from an EMBL/GenBank/DDBJ whole genome shotgun (WGS) entry which is preliminary data.</text>
</comment>
<dbReference type="PIRSF" id="PIRSF006278">
    <property type="entry name" value="ACCD_DCysDesulf"/>
    <property type="match status" value="1"/>
</dbReference>
<protein>
    <submittedName>
        <fullName evidence="7">1-aminocyclopropane-1-carboxylate deaminase</fullName>
    </submittedName>
</protein>
<evidence type="ECO:0000259" key="6">
    <source>
        <dbReference type="Pfam" id="PF00291"/>
    </source>
</evidence>
<evidence type="ECO:0000256" key="3">
    <source>
        <dbReference type="ARBA" id="ARBA00022898"/>
    </source>
</evidence>
<dbReference type="AlphaFoldDB" id="A0AA37T454"/>
<dbReference type="InterPro" id="IPR001926">
    <property type="entry name" value="TrpB-like_PALP"/>
</dbReference>
<sequence length="330" mass="35959">MSLSYPNKIHLAQTPTPLVHLERLSRYLGGPRIWIKRDDLTGAVLTGNKVRKLEFVVADALSQDAEVLITCGGIQSNHCRATAAVAAQLGLKAHLVLRGQAPASAPDGNVLLDHLFGATITYCSLSDYVTYQSSHFEAINAFYAQKGMKAYVIPTGASDEVGIWGYVNCAKEMAEQCHRLGLQPSAILCATGSGGTQAGLTAGVNEYFPEAVRVIGMAVCDDRAYFQNKTQSDLLKWKHRYGVKVDINSLSIETNDEFIGPGYAKAYPDMLETLRMVAKMEGVVLDPVYTGKAMHGLIKLIEQGEWTAGQDIIFVHTGGIYGLFPFREQL</sequence>
<evidence type="ECO:0000256" key="1">
    <source>
        <dbReference type="ARBA" id="ARBA00001933"/>
    </source>
</evidence>
<evidence type="ECO:0000313" key="7">
    <source>
        <dbReference type="EMBL" id="GLS26490.1"/>
    </source>
</evidence>
<feature type="modified residue" description="N6-(pyridoxal phosphate)lysine" evidence="5">
    <location>
        <position position="49"/>
    </location>
</feature>
<dbReference type="InterPro" id="IPR036052">
    <property type="entry name" value="TrpB-like_PALP_sf"/>
</dbReference>
<feature type="domain" description="Tryptophan synthase beta chain-like PALP" evidence="6">
    <location>
        <begin position="11"/>
        <end position="318"/>
    </location>
</feature>
<proteinExistence type="inferred from homology"/>
<dbReference type="InterPro" id="IPR027278">
    <property type="entry name" value="ACCD_DCysDesulf"/>
</dbReference>
<keyword evidence="8" id="KW-1185">Reference proteome</keyword>
<evidence type="ECO:0000313" key="8">
    <source>
        <dbReference type="Proteomes" id="UP001156870"/>
    </source>
</evidence>
<dbReference type="Pfam" id="PF00291">
    <property type="entry name" value="PALP"/>
    <property type="match status" value="1"/>
</dbReference>
<dbReference type="SUPFAM" id="SSF53686">
    <property type="entry name" value="Tryptophan synthase beta subunit-like PLP-dependent enzymes"/>
    <property type="match status" value="1"/>
</dbReference>
<accession>A0AA37T454</accession>
<evidence type="ECO:0000256" key="5">
    <source>
        <dbReference type="PIRSR" id="PIRSR006278-2"/>
    </source>
</evidence>
<dbReference type="EMBL" id="BSPD01000054">
    <property type="protein sequence ID" value="GLS26490.1"/>
    <property type="molecule type" value="Genomic_DNA"/>
</dbReference>
<keyword evidence="3 5" id="KW-0663">Pyridoxal phosphate</keyword>
<feature type="active site" description="Nucleophile" evidence="4">
    <location>
        <position position="76"/>
    </location>
</feature>
<gene>
    <name evidence="7" type="ORF">GCM10007877_22060</name>
</gene>
<comment type="cofactor">
    <cofactor evidence="1">
        <name>pyridoxal 5'-phosphate</name>
        <dbReference type="ChEBI" id="CHEBI:597326"/>
    </cofactor>
</comment>
<dbReference type="Gene3D" id="3.40.50.1100">
    <property type="match status" value="2"/>
</dbReference>
<organism evidence="7 8">
    <name type="scientific">Marinibactrum halimedae</name>
    <dbReference type="NCBI Taxonomy" id="1444977"/>
    <lineage>
        <taxon>Bacteria</taxon>
        <taxon>Pseudomonadati</taxon>
        <taxon>Pseudomonadota</taxon>
        <taxon>Gammaproteobacteria</taxon>
        <taxon>Cellvibrionales</taxon>
        <taxon>Cellvibrionaceae</taxon>
        <taxon>Marinibactrum</taxon>
    </lineage>
</organism>
<dbReference type="GO" id="GO:0019148">
    <property type="term" value="F:D-cysteine desulfhydrase activity"/>
    <property type="evidence" value="ECO:0007669"/>
    <property type="project" value="TreeGrafter"/>
</dbReference>
<dbReference type="NCBIfam" id="TIGR01275">
    <property type="entry name" value="ACC_deam_rel"/>
    <property type="match status" value="1"/>
</dbReference>
<dbReference type="InterPro" id="IPR005966">
    <property type="entry name" value="D-Cys_desShydrase"/>
</dbReference>
<reference evidence="7 8" key="1">
    <citation type="journal article" date="2014" name="Int. J. Syst. Evol. Microbiol.">
        <title>Complete genome sequence of Corynebacterium casei LMG S-19264T (=DSM 44701T), isolated from a smear-ripened cheese.</title>
        <authorList>
            <consortium name="US DOE Joint Genome Institute (JGI-PGF)"/>
            <person name="Walter F."/>
            <person name="Albersmeier A."/>
            <person name="Kalinowski J."/>
            <person name="Ruckert C."/>
        </authorList>
    </citation>
    <scope>NUCLEOTIDE SEQUENCE [LARGE SCALE GENOMIC DNA]</scope>
    <source>
        <strain evidence="7 8">NBRC 110095</strain>
    </source>
</reference>
<dbReference type="PANTHER" id="PTHR43780">
    <property type="entry name" value="1-AMINOCYCLOPROPANE-1-CARBOXYLATE DEAMINASE-RELATED"/>
    <property type="match status" value="1"/>
</dbReference>
<dbReference type="RefSeq" id="WP_232594680.1">
    <property type="nucleotide sequence ID" value="NZ_BSPD01000054.1"/>
</dbReference>
<evidence type="ECO:0000256" key="4">
    <source>
        <dbReference type="PIRSR" id="PIRSR006278-1"/>
    </source>
</evidence>
<name>A0AA37T454_9GAMM</name>